<dbReference type="InterPro" id="IPR023753">
    <property type="entry name" value="FAD/NAD-binding_dom"/>
</dbReference>
<feature type="domain" description="BFD-like [2Fe-2S]-binding" evidence="2">
    <location>
        <begin position="371"/>
        <end position="423"/>
    </location>
</feature>
<protein>
    <submittedName>
        <fullName evidence="4">Nopaline dehydrogenase</fullName>
    </submittedName>
</protein>
<evidence type="ECO:0000313" key="4">
    <source>
        <dbReference type="EMBL" id="OBZ97421.1"/>
    </source>
</evidence>
<dbReference type="AlphaFoldDB" id="A0A1C7P8A4"/>
<evidence type="ECO:0000259" key="2">
    <source>
        <dbReference type="Pfam" id="PF04324"/>
    </source>
</evidence>
<dbReference type="PRINTS" id="PR00469">
    <property type="entry name" value="PNDRDTASEII"/>
</dbReference>
<gene>
    <name evidence="4" type="ORF">ADU59_01445</name>
</gene>
<comment type="caution">
    <text evidence="4">The sequence shown here is derived from an EMBL/GenBank/DDBJ whole genome shotgun (WGS) entry which is preliminary data.</text>
</comment>
<evidence type="ECO:0000256" key="1">
    <source>
        <dbReference type="ARBA" id="ARBA00023002"/>
    </source>
</evidence>
<dbReference type="Pfam" id="PF04324">
    <property type="entry name" value="Fer2_BFD"/>
    <property type="match status" value="1"/>
</dbReference>
<reference evidence="4 5" key="1">
    <citation type="journal article" date="2016" name="Syst. Appl. Microbiol.">
        <title>Pararhizobium polonicum sp. nov. isolated from tumors on stone fruit rootstocks.</title>
        <authorList>
            <person name="Pulawska J."/>
            <person name="Kuzmanovic N."/>
            <person name="Willems A."/>
            <person name="Pothier J.F."/>
        </authorList>
    </citation>
    <scope>NUCLEOTIDE SEQUENCE [LARGE SCALE GENOMIC DNA]</scope>
    <source>
        <strain evidence="4 5">F5.1</strain>
        <plasmid evidence="4">pF5.1b</plasmid>
    </source>
</reference>
<dbReference type="PANTHER" id="PTHR42949:SF3">
    <property type="entry name" value="ANAEROBIC GLYCEROL-3-PHOSPHATE DEHYDROGENASE SUBUNIT B"/>
    <property type="match status" value="1"/>
</dbReference>
<keyword evidence="4" id="KW-0614">Plasmid</keyword>
<dbReference type="InterPro" id="IPR017224">
    <property type="entry name" value="Opine_Oxase_asu/HCN_bsu"/>
</dbReference>
<evidence type="ECO:0000259" key="3">
    <source>
        <dbReference type="Pfam" id="PF07992"/>
    </source>
</evidence>
<keyword evidence="1" id="KW-0560">Oxidoreductase</keyword>
<dbReference type="Gene3D" id="1.10.10.1100">
    <property type="entry name" value="BFD-like [2Fe-2S]-binding domain"/>
    <property type="match status" value="1"/>
</dbReference>
<evidence type="ECO:0000313" key="5">
    <source>
        <dbReference type="Proteomes" id="UP000093111"/>
    </source>
</evidence>
<dbReference type="InterPro" id="IPR007419">
    <property type="entry name" value="BFD-like_2Fe2S-bd_dom"/>
</dbReference>
<dbReference type="PANTHER" id="PTHR42949">
    <property type="entry name" value="ANAEROBIC GLYCEROL-3-PHOSPHATE DEHYDROGENASE SUBUNIT B"/>
    <property type="match status" value="1"/>
</dbReference>
<keyword evidence="5" id="KW-1185">Reference proteome</keyword>
<organism evidence="4 5">
    <name type="scientific">Pararhizobium polonicum</name>
    <dbReference type="NCBI Taxonomy" id="1612624"/>
    <lineage>
        <taxon>Bacteria</taxon>
        <taxon>Pseudomonadati</taxon>
        <taxon>Pseudomonadota</taxon>
        <taxon>Alphaproteobacteria</taxon>
        <taxon>Hyphomicrobiales</taxon>
        <taxon>Rhizobiaceae</taxon>
        <taxon>Rhizobium/Agrobacterium group</taxon>
        <taxon>Pararhizobium</taxon>
    </lineage>
</organism>
<accession>A0A1C7P8A4</accession>
<dbReference type="PIRSF" id="PIRSF037495">
    <property type="entry name" value="Opine_OX_OoxA/HcnB"/>
    <property type="match status" value="1"/>
</dbReference>
<dbReference type="Proteomes" id="UP000093111">
    <property type="component" value="Plasmid pF5.1b"/>
</dbReference>
<dbReference type="InterPro" id="IPR051691">
    <property type="entry name" value="Metab_Enz_Cyan_OpOx_G3PDH"/>
</dbReference>
<dbReference type="InterPro" id="IPR036188">
    <property type="entry name" value="FAD/NAD-bd_sf"/>
</dbReference>
<dbReference type="PATRIC" id="fig|1612624.7.peg.303"/>
<sequence length="459" mass="49028">MIHDVVVIGAGPAGMAAAVRSRQLGLSVLVVDEQPAPGGQIWRGIERNSSGPVPAALGPDYESGRALTTAFRDSGAEYSPSTQVWQIEDEWTLFLTSEGQARRVSARAILLANGAQERPVPFVGWTLPGVMTVGAAQILLKSGGMLPQGEVWIAGAGPLPLLYTTQVLGLNGRVSGFLDTSRGPGLGALARLPSAWRDFSGLAKGIRWQWQLRRSGRMVRGVGDLRADGDGRLEHIEWTAGAERQKVKADVLLVHEGIVPRIHETLALGCAHDWNSEQNYFAARLNRWGETSREGLFVAGDAGGIGGWAAAVISGKIAALGIAARLGLPVDSDALRSQDRLDQRRSRALALRPFLDALYPPPRLQIADDVIVCRCEEVTAGTIRKVASNSAPDPNAIKAATRCGMGPCQGRQCGYSMQAILAELHNLPVGDVSFFNIRPPLKPITLGEVASLGDQERTE</sequence>
<proteinExistence type="predicted"/>
<dbReference type="SUPFAM" id="SSF51905">
    <property type="entry name" value="FAD/NAD(P)-binding domain"/>
    <property type="match status" value="1"/>
</dbReference>
<feature type="domain" description="FAD/NAD(P)-binding" evidence="3">
    <location>
        <begin position="3"/>
        <end position="136"/>
    </location>
</feature>
<geneLocation type="plasmid" evidence="5">
    <name>pf5.1b</name>
</geneLocation>
<dbReference type="RefSeq" id="WP_068950962.1">
    <property type="nucleotide sequence ID" value="NZ_CM004503.1"/>
</dbReference>
<dbReference type="OrthoDB" id="9801699at2"/>
<dbReference type="PRINTS" id="PR00368">
    <property type="entry name" value="FADPNR"/>
</dbReference>
<dbReference type="Pfam" id="PF07992">
    <property type="entry name" value="Pyr_redox_2"/>
    <property type="match status" value="1"/>
</dbReference>
<dbReference type="InterPro" id="IPR041854">
    <property type="entry name" value="BFD-like_2Fe2S-bd_dom_sf"/>
</dbReference>
<dbReference type="EMBL" id="LGLV01000002">
    <property type="protein sequence ID" value="OBZ97421.1"/>
    <property type="molecule type" value="Genomic_DNA"/>
</dbReference>
<dbReference type="GO" id="GO:0016491">
    <property type="term" value="F:oxidoreductase activity"/>
    <property type="evidence" value="ECO:0007669"/>
    <property type="project" value="UniProtKB-KW"/>
</dbReference>
<name>A0A1C7P8A4_9HYPH</name>
<dbReference type="CDD" id="cd19946">
    <property type="entry name" value="GlpA-like_Fer2_BFD-like"/>
    <property type="match status" value="1"/>
</dbReference>
<dbReference type="Gene3D" id="3.50.50.60">
    <property type="entry name" value="FAD/NAD(P)-binding domain"/>
    <property type="match status" value="2"/>
</dbReference>